<keyword evidence="1" id="KW-0732">Signal</keyword>
<feature type="signal peptide" evidence="1">
    <location>
        <begin position="1"/>
        <end position="27"/>
    </location>
</feature>
<evidence type="ECO:0000313" key="3">
    <source>
        <dbReference type="Proteomes" id="UP000272400"/>
    </source>
</evidence>
<evidence type="ECO:0000313" key="2">
    <source>
        <dbReference type="EMBL" id="ROO89173.1"/>
    </source>
</evidence>
<sequence>MRIFRRATALFVTAGLVSAGFTAPARAEERRTGPGAVVAAERLKRELWLPEAGAAKRFRYWTRDSRGRAAVSSGMLHLPKGEAPEGGWPVVAWAHGTVGIGDGCAPSRTGFSERDVRYLSRWLGEGYAIVATDYAGLGTKGVAAYVDGPSEAENVADSVRAARAIVPSLARKWVVVGQSQGGHAAMFTLHAAAGHAPELDFRGGVATGVSANLENLVPLAGPYLPDLPLHGLTTYFSYVMAALRANRPDLEIDRFLTPRGKAVMADALRLCYPELSAEIKADGIGIGDILSRRLVDRRLIQALRESLAIPVKGYPRPFYVAHGARDTDVPALLVLKLAADLRRNGAPVTFKLYPGADHSGNMFASLPDTLPFVRGLLRG</sequence>
<dbReference type="RefSeq" id="WP_123668314.1">
    <property type="nucleotide sequence ID" value="NZ_RJKE01000001.1"/>
</dbReference>
<dbReference type="SUPFAM" id="SSF53474">
    <property type="entry name" value="alpha/beta-Hydrolases"/>
    <property type="match status" value="1"/>
</dbReference>
<name>A0A3N1D6L3_9ACTN</name>
<dbReference type="PANTHER" id="PTHR34853">
    <property type="match status" value="1"/>
</dbReference>
<dbReference type="InterPro" id="IPR029058">
    <property type="entry name" value="AB_hydrolase_fold"/>
</dbReference>
<dbReference type="OrthoDB" id="9798122at2"/>
<comment type="caution">
    <text evidence="2">The sequence shown here is derived from an EMBL/GenBank/DDBJ whole genome shotgun (WGS) entry which is preliminary data.</text>
</comment>
<dbReference type="AlphaFoldDB" id="A0A3N1D6L3"/>
<keyword evidence="3" id="KW-1185">Reference proteome</keyword>
<dbReference type="Gene3D" id="3.40.50.1820">
    <property type="entry name" value="alpha/beta hydrolase"/>
    <property type="match status" value="2"/>
</dbReference>
<dbReference type="GO" id="GO:0016042">
    <property type="term" value="P:lipid catabolic process"/>
    <property type="evidence" value="ECO:0007669"/>
    <property type="project" value="InterPro"/>
</dbReference>
<dbReference type="Proteomes" id="UP000272400">
    <property type="component" value="Unassembled WGS sequence"/>
</dbReference>
<organism evidence="2 3">
    <name type="scientific">Actinocorallia herbida</name>
    <dbReference type="NCBI Taxonomy" id="58109"/>
    <lineage>
        <taxon>Bacteria</taxon>
        <taxon>Bacillati</taxon>
        <taxon>Actinomycetota</taxon>
        <taxon>Actinomycetes</taxon>
        <taxon>Streptosporangiales</taxon>
        <taxon>Thermomonosporaceae</taxon>
        <taxon>Actinocorallia</taxon>
    </lineage>
</organism>
<dbReference type="PANTHER" id="PTHR34853:SF1">
    <property type="entry name" value="LIPASE 5"/>
    <property type="match status" value="1"/>
</dbReference>
<dbReference type="InterPro" id="IPR005152">
    <property type="entry name" value="Lipase_secreted"/>
</dbReference>
<dbReference type="GO" id="GO:0004806">
    <property type="term" value="F:triacylglycerol lipase activity"/>
    <property type="evidence" value="ECO:0007669"/>
    <property type="project" value="InterPro"/>
</dbReference>
<dbReference type="EMBL" id="RJKE01000001">
    <property type="protein sequence ID" value="ROO89173.1"/>
    <property type="molecule type" value="Genomic_DNA"/>
</dbReference>
<proteinExistence type="predicted"/>
<accession>A0A3N1D6L3</accession>
<dbReference type="PIRSF" id="PIRSF029171">
    <property type="entry name" value="Esterase_LipA"/>
    <property type="match status" value="1"/>
</dbReference>
<gene>
    <name evidence="2" type="ORF">EDD29_6860</name>
</gene>
<dbReference type="Pfam" id="PF03583">
    <property type="entry name" value="LIP"/>
    <property type="match status" value="1"/>
</dbReference>
<feature type="chain" id="PRO_5018284787" evidence="1">
    <location>
        <begin position="28"/>
        <end position="379"/>
    </location>
</feature>
<protein>
    <submittedName>
        <fullName evidence="2">Secretory lipase</fullName>
    </submittedName>
</protein>
<evidence type="ECO:0000256" key="1">
    <source>
        <dbReference type="SAM" id="SignalP"/>
    </source>
</evidence>
<reference evidence="2 3" key="1">
    <citation type="submission" date="2018-11" db="EMBL/GenBank/DDBJ databases">
        <title>Sequencing the genomes of 1000 actinobacteria strains.</title>
        <authorList>
            <person name="Klenk H.-P."/>
        </authorList>
    </citation>
    <scope>NUCLEOTIDE SEQUENCE [LARGE SCALE GENOMIC DNA]</scope>
    <source>
        <strain evidence="2 3">DSM 44254</strain>
    </source>
</reference>